<dbReference type="Proteomes" id="UP000179037">
    <property type="component" value="Unassembled WGS sequence"/>
</dbReference>
<protein>
    <submittedName>
        <fullName evidence="1">Uncharacterized protein</fullName>
    </submittedName>
</protein>
<comment type="caution">
    <text evidence="1">The sequence shown here is derived from an EMBL/GenBank/DDBJ whole genome shotgun (WGS) entry which is preliminary data.</text>
</comment>
<evidence type="ECO:0000313" key="2">
    <source>
        <dbReference type="Proteomes" id="UP000179037"/>
    </source>
</evidence>
<dbReference type="EMBL" id="MFTC01000028">
    <property type="protein sequence ID" value="OGI51976.1"/>
    <property type="molecule type" value="Genomic_DNA"/>
</dbReference>
<name>A0A1F6U3L6_9PROT</name>
<organism evidence="1 2">
    <name type="scientific">Candidatus Muproteobacteria bacterium RIFCSPLOWO2_01_FULL_60_18</name>
    <dbReference type="NCBI Taxonomy" id="1817768"/>
    <lineage>
        <taxon>Bacteria</taxon>
        <taxon>Pseudomonadati</taxon>
        <taxon>Pseudomonadota</taxon>
        <taxon>Candidatus Muproteobacteria</taxon>
    </lineage>
</organism>
<gene>
    <name evidence="1" type="ORF">A3A87_08125</name>
</gene>
<sequence length="101" mass="11128">MDAVTKAVESGDSTANTHVALAQKISDLADMVGWADGPIDPERRLADRFETLMESLRARHVQTNEPSVAALHDALAQLHGAIDRHDRDLVVQRDADEEDEE</sequence>
<reference evidence="1 2" key="1">
    <citation type="journal article" date="2016" name="Nat. Commun.">
        <title>Thousands of microbial genomes shed light on interconnected biogeochemical processes in an aquifer system.</title>
        <authorList>
            <person name="Anantharaman K."/>
            <person name="Brown C.T."/>
            <person name="Hug L.A."/>
            <person name="Sharon I."/>
            <person name="Castelle C.J."/>
            <person name="Probst A.J."/>
            <person name="Thomas B.C."/>
            <person name="Singh A."/>
            <person name="Wilkins M.J."/>
            <person name="Karaoz U."/>
            <person name="Brodie E.L."/>
            <person name="Williams K.H."/>
            <person name="Hubbard S.S."/>
            <person name="Banfield J.F."/>
        </authorList>
    </citation>
    <scope>NUCLEOTIDE SEQUENCE [LARGE SCALE GENOMIC DNA]</scope>
</reference>
<evidence type="ECO:0000313" key="1">
    <source>
        <dbReference type="EMBL" id="OGI51976.1"/>
    </source>
</evidence>
<proteinExistence type="predicted"/>
<accession>A0A1F6U3L6</accession>
<dbReference type="AlphaFoldDB" id="A0A1F6U3L6"/>
<dbReference type="STRING" id="1817768.A3A87_08125"/>